<sequence length="292" mass="31578">MPIYAESDSNAPLPGAFPVAGQGGHASAVAQERWSEADITVAPADYEAAAACLTKAGVVLLRGAIGRGVVEQVQQATARAFERLPQVAPAGDDAARELMRLSMIGPGLTAGFPELLALARRAVEGGVGRPILEHYLGGPLIPDTSTLRFRCHRPSQNLSFVPLHQDVAFTTHDRSWVNFWVPLTPCGHLAPGLQVFPLSRAMAFPHNADATPGGYPMGHISEETMASWPIPLSAIEPVFEPGDLLMFDGFCPHRTVERPGMTQVRMSFEFRYTSHVSRGPIADGPRQERRRT</sequence>
<keyword evidence="1" id="KW-0223">Dioxygenase</keyword>
<dbReference type="GO" id="GO:0051213">
    <property type="term" value="F:dioxygenase activity"/>
    <property type="evidence" value="ECO:0007669"/>
    <property type="project" value="UniProtKB-KW"/>
</dbReference>
<evidence type="ECO:0000313" key="2">
    <source>
        <dbReference type="Proteomes" id="UP001595528"/>
    </source>
</evidence>
<accession>A0ABV7L648</accession>
<comment type="caution">
    <text evidence="1">The sequence shown here is derived from an EMBL/GenBank/DDBJ whole genome shotgun (WGS) entry which is preliminary data.</text>
</comment>
<dbReference type="Pfam" id="PF05721">
    <property type="entry name" value="PhyH"/>
    <property type="match status" value="1"/>
</dbReference>
<dbReference type="Gene3D" id="2.60.120.620">
    <property type="entry name" value="q2cbj1_9rhob like domain"/>
    <property type="match status" value="1"/>
</dbReference>
<name>A0ABV7L648_9PROT</name>
<keyword evidence="1" id="KW-0560">Oxidoreductase</keyword>
<dbReference type="InterPro" id="IPR008775">
    <property type="entry name" value="Phytyl_CoA_dOase-like"/>
</dbReference>
<protein>
    <submittedName>
        <fullName evidence="1">Phytanoyl-CoA dioxygenase family protein</fullName>
    </submittedName>
</protein>
<reference evidence="2" key="1">
    <citation type="journal article" date="2019" name="Int. J. Syst. Evol. Microbiol.">
        <title>The Global Catalogue of Microorganisms (GCM) 10K type strain sequencing project: providing services to taxonomists for standard genome sequencing and annotation.</title>
        <authorList>
            <consortium name="The Broad Institute Genomics Platform"/>
            <consortium name="The Broad Institute Genome Sequencing Center for Infectious Disease"/>
            <person name="Wu L."/>
            <person name="Ma J."/>
        </authorList>
    </citation>
    <scope>NUCLEOTIDE SEQUENCE [LARGE SCALE GENOMIC DNA]</scope>
    <source>
        <strain evidence="2">KCTC 42964</strain>
    </source>
</reference>
<dbReference type="SUPFAM" id="SSF51197">
    <property type="entry name" value="Clavaminate synthase-like"/>
    <property type="match status" value="1"/>
</dbReference>
<keyword evidence="2" id="KW-1185">Reference proteome</keyword>
<dbReference type="EMBL" id="JBHRTR010000036">
    <property type="protein sequence ID" value="MFC3230140.1"/>
    <property type="molecule type" value="Genomic_DNA"/>
</dbReference>
<organism evidence="1 2">
    <name type="scientific">Marinibaculum pumilum</name>
    <dbReference type="NCBI Taxonomy" id="1766165"/>
    <lineage>
        <taxon>Bacteria</taxon>
        <taxon>Pseudomonadati</taxon>
        <taxon>Pseudomonadota</taxon>
        <taxon>Alphaproteobacteria</taxon>
        <taxon>Rhodospirillales</taxon>
        <taxon>Rhodospirillaceae</taxon>
        <taxon>Marinibaculum</taxon>
    </lineage>
</organism>
<dbReference type="Proteomes" id="UP001595528">
    <property type="component" value="Unassembled WGS sequence"/>
</dbReference>
<dbReference type="RefSeq" id="WP_379905021.1">
    <property type="nucleotide sequence ID" value="NZ_JBHRTR010000036.1"/>
</dbReference>
<proteinExistence type="predicted"/>
<gene>
    <name evidence="1" type="ORF">ACFOGJ_23020</name>
</gene>
<evidence type="ECO:0000313" key="1">
    <source>
        <dbReference type="EMBL" id="MFC3230140.1"/>
    </source>
</evidence>